<dbReference type="Pfam" id="PF24817">
    <property type="entry name" value="WD40_WDHD1_1st"/>
    <property type="match status" value="1"/>
</dbReference>
<dbReference type="GO" id="GO:0003682">
    <property type="term" value="F:chromatin binding"/>
    <property type="evidence" value="ECO:0007669"/>
    <property type="project" value="TreeGrafter"/>
</dbReference>
<keyword evidence="4" id="KW-0539">Nucleus</keyword>
<dbReference type="SMART" id="SM00320">
    <property type="entry name" value="WD40"/>
    <property type="match status" value="5"/>
</dbReference>
<gene>
    <name evidence="10" type="ORF">EWB00_006215</name>
</gene>
<dbReference type="GO" id="GO:0000278">
    <property type="term" value="P:mitotic cell cycle"/>
    <property type="evidence" value="ECO:0007669"/>
    <property type="project" value="TreeGrafter"/>
</dbReference>
<dbReference type="InterPro" id="IPR057646">
    <property type="entry name" value="WD40_WDHD1_1st"/>
</dbReference>
<dbReference type="InterPro" id="IPR022100">
    <property type="entry name" value="WDHD1/CFT4_beta-prop_2nd"/>
</dbReference>
<dbReference type="InterPro" id="IPR015943">
    <property type="entry name" value="WD40/YVTN_repeat-like_dom_sf"/>
</dbReference>
<dbReference type="OrthoDB" id="427368at2759"/>
<evidence type="ECO:0000256" key="5">
    <source>
        <dbReference type="PROSITE-ProRule" id="PRU00221"/>
    </source>
</evidence>
<keyword evidence="10" id="KW-0238">DNA-binding</keyword>
<dbReference type="GO" id="GO:0006281">
    <property type="term" value="P:DNA repair"/>
    <property type="evidence" value="ECO:0007669"/>
    <property type="project" value="TreeGrafter"/>
</dbReference>
<comment type="subcellular location">
    <subcellularLocation>
        <location evidence="1">Nucleus</location>
    </subcellularLocation>
</comment>
<evidence type="ECO:0000256" key="6">
    <source>
        <dbReference type="SAM" id="MobiDB-lite"/>
    </source>
</evidence>
<name>A0A4Z2D028_SCHJA</name>
<evidence type="ECO:0000259" key="7">
    <source>
        <dbReference type="Pfam" id="PF12341"/>
    </source>
</evidence>
<evidence type="ECO:0000313" key="10">
    <source>
        <dbReference type="EMBL" id="TNN09728.1"/>
    </source>
</evidence>
<dbReference type="EMBL" id="SKCS01000393">
    <property type="protein sequence ID" value="TNN09728.1"/>
    <property type="molecule type" value="Genomic_DNA"/>
</dbReference>
<dbReference type="Pfam" id="PF12341">
    <property type="entry name" value="Mcl1_mid"/>
    <property type="match status" value="1"/>
</dbReference>
<evidence type="ECO:0000259" key="8">
    <source>
        <dbReference type="Pfam" id="PF20946"/>
    </source>
</evidence>
<dbReference type="PROSITE" id="PS50082">
    <property type="entry name" value="WD_REPEATS_2"/>
    <property type="match status" value="1"/>
</dbReference>
<evidence type="ECO:0000256" key="4">
    <source>
        <dbReference type="ARBA" id="ARBA00023242"/>
    </source>
</evidence>
<dbReference type="GO" id="GO:0043596">
    <property type="term" value="C:nuclear replication fork"/>
    <property type="evidence" value="ECO:0007669"/>
    <property type="project" value="TreeGrafter"/>
</dbReference>
<evidence type="ECO:0000256" key="2">
    <source>
        <dbReference type="ARBA" id="ARBA00022574"/>
    </source>
</evidence>
<feature type="region of interest" description="Disordered" evidence="6">
    <location>
        <begin position="1069"/>
        <end position="1098"/>
    </location>
</feature>
<keyword evidence="3" id="KW-0677">Repeat</keyword>
<accession>A0A4Z2D028</accession>
<dbReference type="STRING" id="6182.A0A4Z2D028"/>
<feature type="domain" description="WDHD1/CFT4 second beta-propeller" evidence="7">
    <location>
        <begin position="435"/>
        <end position="817"/>
    </location>
</feature>
<dbReference type="SUPFAM" id="SSF50978">
    <property type="entry name" value="WD40 repeat-like"/>
    <property type="match status" value="1"/>
</dbReference>
<protein>
    <submittedName>
        <fullName evidence="10">WD repeat and HMG-box DNA-binding protein</fullName>
    </submittedName>
</protein>
<keyword evidence="11" id="KW-1185">Reference proteome</keyword>
<dbReference type="Pfam" id="PF20946">
    <property type="entry name" value="Ctf4_C"/>
    <property type="match status" value="1"/>
</dbReference>
<evidence type="ECO:0000256" key="3">
    <source>
        <dbReference type="ARBA" id="ARBA00022737"/>
    </source>
</evidence>
<keyword evidence="2 5" id="KW-0853">WD repeat</keyword>
<dbReference type="GO" id="GO:0006261">
    <property type="term" value="P:DNA-templated DNA replication"/>
    <property type="evidence" value="ECO:0007669"/>
    <property type="project" value="TreeGrafter"/>
</dbReference>
<feature type="repeat" description="WD" evidence="5">
    <location>
        <begin position="150"/>
        <end position="191"/>
    </location>
</feature>
<evidence type="ECO:0000259" key="9">
    <source>
        <dbReference type="Pfam" id="PF24817"/>
    </source>
</evidence>
<dbReference type="PROSITE" id="PS50294">
    <property type="entry name" value="WD_REPEATS_REGION"/>
    <property type="match status" value="1"/>
</dbReference>
<evidence type="ECO:0000256" key="1">
    <source>
        <dbReference type="ARBA" id="ARBA00004123"/>
    </source>
</evidence>
<sequence>MWHYLQDLYFADYSTRLCIMSIIDIVNVHKKGLTSAVYDVHGNRIITAGSDGKIKVYTSLDASPTEHVVGEKINAIACRYEDVIVATEGTYVHILQVEDGLPDGVATRFTAEVNHLDMNKDLSKVVLCSSDFSVKVVDLTATDGNREVVFKGHEGAVLSVAFDPLDIFVASASCDGTVRLWDLISGKEAKCITTLAKYNDPILASSYCRLCWESAVGKFLLVPVDKEIRMFERECWSLLCCLSCSSVTQAYNVCASSRNSSLISGGSLDGWIIIWRVEDRQAIHRIRDPSHCRVCSLFWHPHDKSLLFSNENGSVGLVNAPDLQPSPRDALSPSKIAQLMGCDEDGDTVDLLSAAAAQAESSRLMLDDDIIHRINGDDDDSDSIDLSRIKSDYMSLNDEVEGKQDPPKTEIRTTVPTVEDNLCPKKDITVQSLQKAFQSGATPVGFRERFMVWNRIGIVTQFKDIVEFQAEEDTSNQSSGGSIEVEFHDNSLHHSLRFSNSSGYSMADLSLTALLLASKGSDDSNLNDLNEDEQNELYDLSRIAILPLDVGSSNIRDVSAEWTTTLPPGELCDAVCLVTAECSSKAESPGYAVIATSKRLLRIFTQPSPSSSILHSNNLRLLQINKLGLPPISLPGHHTVVLASHPSNPILAVVTCNIIGELEWRVFYLGGIMLGSSRSATPLWMNSSLSIWQPLPLSPPLKYHISLDVSVVRLTWFGFSDTGGLFTYDSNGIVRRLIHGRFQKHPEFHWVPICDTRSLLKHNNRRTDNYFIVGVLESCESVESLSSESQTIYCKASKWPRVFPRPVVSNIPFRLPLCSMNTDQGDLEENYLQCLISEDWPVWGPNASDTNDDVFSHLLLLNTKSLTKRKAILLRLFALAAKLESDWASIAIANMMPDAATVQLAIRYAGRLRRQNLAHRLAAVALEKERHVSENVEVEDWNDVPQSSTFKGRCSRYPITFSGYSSSNDHATSKPKSSEPSNDSDSHDVMGASLVSSETDDTYGDVAINSLPLADSESLSHSLLTAASSRNPFKSSHEPEESVPHPVAFGTEILDTWTPKVLATNTKASQRPNISKDCNKKRSFTGSQRSKLPKNKSFPIADTDQKFTDWFEENRGTLEENYPEMSVEELVQIAKSEYRSTKISKDSFCNGKDENFDNDCKENLPKKRVKRSLNENKDSRLCSSISSKKKLSEFTEKVSKRISLFEFSQNSSQ</sequence>
<dbReference type="Proteomes" id="UP000311919">
    <property type="component" value="Unassembled WGS sequence"/>
</dbReference>
<feature type="domain" description="WDHD1/CFT4 helical bundle" evidence="8">
    <location>
        <begin position="863"/>
        <end position="929"/>
    </location>
</feature>
<dbReference type="PANTHER" id="PTHR19932:SF10">
    <property type="entry name" value="WD REPEAT AND HMG-BOX DNA-BINDING PROTEIN 1"/>
    <property type="match status" value="1"/>
</dbReference>
<dbReference type="InterPro" id="IPR036322">
    <property type="entry name" value="WD40_repeat_dom_sf"/>
</dbReference>
<proteinExistence type="predicted"/>
<feature type="compositionally biased region" description="Polar residues" evidence="6">
    <location>
        <begin position="965"/>
        <end position="983"/>
    </location>
</feature>
<dbReference type="GO" id="GO:0003677">
    <property type="term" value="F:DNA binding"/>
    <property type="evidence" value="ECO:0007669"/>
    <property type="project" value="UniProtKB-KW"/>
</dbReference>
<organism evidence="10 11">
    <name type="scientific">Schistosoma japonicum</name>
    <name type="common">Blood fluke</name>
    <dbReference type="NCBI Taxonomy" id="6182"/>
    <lineage>
        <taxon>Eukaryota</taxon>
        <taxon>Metazoa</taxon>
        <taxon>Spiralia</taxon>
        <taxon>Lophotrochozoa</taxon>
        <taxon>Platyhelminthes</taxon>
        <taxon>Trematoda</taxon>
        <taxon>Digenea</taxon>
        <taxon>Strigeidida</taxon>
        <taxon>Schistosomatoidea</taxon>
        <taxon>Schistosomatidae</taxon>
        <taxon>Schistosoma</taxon>
    </lineage>
</organism>
<dbReference type="PANTHER" id="PTHR19932">
    <property type="entry name" value="WD REPEAT AND HMG-BOX DNA BINDING PROTEIN"/>
    <property type="match status" value="1"/>
</dbReference>
<dbReference type="Gene3D" id="2.130.10.10">
    <property type="entry name" value="YVTN repeat-like/Quinoprotein amine dehydrogenase"/>
    <property type="match status" value="2"/>
</dbReference>
<dbReference type="PROSITE" id="PS00678">
    <property type="entry name" value="WD_REPEATS_1"/>
    <property type="match status" value="1"/>
</dbReference>
<reference evidence="10 11" key="1">
    <citation type="submission" date="2019-03" db="EMBL/GenBank/DDBJ databases">
        <title>An improved genome assembly of the fluke Schistosoma japonicum.</title>
        <authorList>
            <person name="Hu W."/>
            <person name="Luo F."/>
            <person name="Yin M."/>
            <person name="Mo X."/>
            <person name="Sun C."/>
            <person name="Wu Q."/>
            <person name="Zhu B."/>
            <person name="Xiang M."/>
            <person name="Wang J."/>
            <person name="Wang Y."/>
            <person name="Zhang T."/>
            <person name="Xu B."/>
            <person name="Zheng H."/>
            <person name="Feng Z."/>
        </authorList>
    </citation>
    <scope>NUCLEOTIDE SEQUENCE [LARGE SCALE GENOMIC DNA]</scope>
    <source>
        <strain evidence="10">HuSjv2</strain>
        <tissue evidence="10">Worms</tissue>
    </source>
</reference>
<evidence type="ECO:0000313" key="11">
    <source>
        <dbReference type="Proteomes" id="UP000311919"/>
    </source>
</evidence>
<dbReference type="InterPro" id="IPR019775">
    <property type="entry name" value="WD40_repeat_CS"/>
</dbReference>
<feature type="region of interest" description="Disordered" evidence="6">
    <location>
        <begin position="965"/>
        <end position="990"/>
    </location>
</feature>
<feature type="domain" description="WDHD1 first WD40" evidence="9">
    <location>
        <begin position="28"/>
        <end position="316"/>
    </location>
</feature>
<dbReference type="InterPro" id="IPR048591">
    <property type="entry name" value="WDHD1/CFT4_hel"/>
</dbReference>
<comment type="caution">
    <text evidence="10">The sequence shown here is derived from an EMBL/GenBank/DDBJ whole genome shotgun (WGS) entry which is preliminary data.</text>
</comment>
<dbReference type="AlphaFoldDB" id="A0A4Z2D028"/>
<dbReference type="InterPro" id="IPR001680">
    <property type="entry name" value="WD40_rpt"/>
</dbReference>